<dbReference type="GO" id="GO:0004674">
    <property type="term" value="F:protein serine/threonine kinase activity"/>
    <property type="evidence" value="ECO:0007669"/>
    <property type="project" value="UniProtKB-KW"/>
</dbReference>
<feature type="domain" description="Histidine kinase/HSP90-like ATPase" evidence="2">
    <location>
        <begin position="112"/>
        <end position="207"/>
    </location>
</feature>
<dbReference type="EMBL" id="CP060394">
    <property type="protein sequence ID" value="QNI34246.1"/>
    <property type="molecule type" value="Genomic_DNA"/>
</dbReference>
<dbReference type="PANTHER" id="PTHR35526">
    <property type="entry name" value="ANTI-SIGMA-F FACTOR RSBW-RELATED"/>
    <property type="match status" value="1"/>
</dbReference>
<dbReference type="Proteomes" id="UP000515312">
    <property type="component" value="Chromosome"/>
</dbReference>
<dbReference type="InterPro" id="IPR050267">
    <property type="entry name" value="Anti-sigma-factor_SerPK"/>
</dbReference>
<protein>
    <submittedName>
        <fullName evidence="3">ATP-binding protein</fullName>
    </submittedName>
</protein>
<dbReference type="GO" id="GO:0005524">
    <property type="term" value="F:ATP binding"/>
    <property type="evidence" value="ECO:0007669"/>
    <property type="project" value="UniProtKB-KW"/>
</dbReference>
<evidence type="ECO:0000259" key="2">
    <source>
        <dbReference type="Pfam" id="PF13581"/>
    </source>
</evidence>
<sequence>MSKKIINLSASSAPILQLGVRGHNEYQSRVQLRKALGAGGSKGCKIQTELEEMTQTHTLSLLPCISHGVFFVELRQSFPSQVQAISPFVERLIHFIAKARSLVGSEIGYFDRLDIGIALHEALANAIVHGNQEDPDRRVYIVCRCTTGGEVSITVQDEGRGFDSKVVPDPTTPENRLVKHGRGIYLMKMLMDEVRFERGGALVYMRKKPRAGTAGERKAG</sequence>
<name>A0A7G8BNX6_9BACT</name>
<keyword evidence="1" id="KW-0418">Kinase</keyword>
<evidence type="ECO:0000313" key="4">
    <source>
        <dbReference type="Proteomes" id="UP000515312"/>
    </source>
</evidence>
<organism evidence="3 4">
    <name type="scientific">Alloacidobacterium dinghuense</name>
    <dbReference type="NCBI Taxonomy" id="2763107"/>
    <lineage>
        <taxon>Bacteria</taxon>
        <taxon>Pseudomonadati</taxon>
        <taxon>Acidobacteriota</taxon>
        <taxon>Terriglobia</taxon>
        <taxon>Terriglobales</taxon>
        <taxon>Acidobacteriaceae</taxon>
        <taxon>Alloacidobacterium</taxon>
    </lineage>
</organism>
<evidence type="ECO:0000256" key="1">
    <source>
        <dbReference type="ARBA" id="ARBA00022527"/>
    </source>
</evidence>
<dbReference type="Gene3D" id="3.30.565.10">
    <property type="entry name" value="Histidine kinase-like ATPase, C-terminal domain"/>
    <property type="match status" value="1"/>
</dbReference>
<keyword evidence="4" id="KW-1185">Reference proteome</keyword>
<dbReference type="SUPFAM" id="SSF55874">
    <property type="entry name" value="ATPase domain of HSP90 chaperone/DNA topoisomerase II/histidine kinase"/>
    <property type="match status" value="1"/>
</dbReference>
<dbReference type="KEGG" id="adin:H7849_10305"/>
<gene>
    <name evidence="3" type="ORF">H7849_10305</name>
</gene>
<keyword evidence="3" id="KW-0067">ATP-binding</keyword>
<dbReference type="InterPro" id="IPR036890">
    <property type="entry name" value="HATPase_C_sf"/>
</dbReference>
<accession>A0A7G8BNX6</accession>
<dbReference type="RefSeq" id="WP_186746265.1">
    <property type="nucleotide sequence ID" value="NZ_CP060394.1"/>
</dbReference>
<keyword evidence="1" id="KW-0808">Transferase</keyword>
<dbReference type="InterPro" id="IPR003594">
    <property type="entry name" value="HATPase_dom"/>
</dbReference>
<dbReference type="AlphaFoldDB" id="A0A7G8BNX6"/>
<proteinExistence type="predicted"/>
<evidence type="ECO:0000313" key="3">
    <source>
        <dbReference type="EMBL" id="QNI34246.1"/>
    </source>
</evidence>
<reference evidence="3 4" key="1">
    <citation type="submission" date="2020-08" db="EMBL/GenBank/DDBJ databases">
        <title>Edaphobacter telluris sp. nov. and Acidobacterium dinghuensis sp. nov., two acidobacteria isolated from forest soil.</title>
        <authorList>
            <person name="Fu J."/>
            <person name="Qiu L."/>
        </authorList>
    </citation>
    <scope>NUCLEOTIDE SEQUENCE [LARGE SCALE GENOMIC DNA]</scope>
    <source>
        <strain evidence="3">4Y35</strain>
    </source>
</reference>
<keyword evidence="3" id="KW-0547">Nucleotide-binding</keyword>
<dbReference type="CDD" id="cd16936">
    <property type="entry name" value="HATPase_RsbW-like"/>
    <property type="match status" value="1"/>
</dbReference>
<dbReference type="Pfam" id="PF13581">
    <property type="entry name" value="HATPase_c_2"/>
    <property type="match status" value="1"/>
</dbReference>
<dbReference type="PANTHER" id="PTHR35526:SF3">
    <property type="entry name" value="ANTI-SIGMA-F FACTOR RSBW"/>
    <property type="match status" value="1"/>
</dbReference>
<keyword evidence="1" id="KW-0723">Serine/threonine-protein kinase</keyword>